<name>A0A9X1HV09_9BACT</name>
<dbReference type="EMBL" id="JAIXNE010000007">
    <property type="protein sequence ID" value="MCA6078804.1"/>
    <property type="molecule type" value="Genomic_DNA"/>
</dbReference>
<proteinExistence type="predicted"/>
<protein>
    <submittedName>
        <fullName evidence="1">Uncharacterized protein</fullName>
    </submittedName>
</protein>
<evidence type="ECO:0000313" key="2">
    <source>
        <dbReference type="Proteomes" id="UP001139409"/>
    </source>
</evidence>
<organism evidence="1 2">
    <name type="scientific">Fulvivirga sedimenti</name>
    <dbReference type="NCBI Taxonomy" id="2879465"/>
    <lineage>
        <taxon>Bacteria</taxon>
        <taxon>Pseudomonadati</taxon>
        <taxon>Bacteroidota</taxon>
        <taxon>Cytophagia</taxon>
        <taxon>Cytophagales</taxon>
        <taxon>Fulvivirgaceae</taxon>
        <taxon>Fulvivirga</taxon>
    </lineage>
</organism>
<accession>A0A9X1HV09</accession>
<evidence type="ECO:0000313" key="1">
    <source>
        <dbReference type="EMBL" id="MCA6078804.1"/>
    </source>
</evidence>
<gene>
    <name evidence="1" type="ORF">LDX50_28270</name>
</gene>
<dbReference type="RefSeq" id="WP_225699665.1">
    <property type="nucleotide sequence ID" value="NZ_JAIXNE010000007.1"/>
</dbReference>
<dbReference type="AlphaFoldDB" id="A0A9X1HV09"/>
<comment type="caution">
    <text evidence="1">The sequence shown here is derived from an EMBL/GenBank/DDBJ whole genome shotgun (WGS) entry which is preliminary data.</text>
</comment>
<reference evidence="1" key="1">
    <citation type="submission" date="2021-09" db="EMBL/GenBank/DDBJ databases">
        <title>Fulvivirga sp. isolated from coastal sediment.</title>
        <authorList>
            <person name="Yu H."/>
        </authorList>
    </citation>
    <scope>NUCLEOTIDE SEQUENCE</scope>
    <source>
        <strain evidence="1">1062</strain>
    </source>
</reference>
<dbReference type="Proteomes" id="UP001139409">
    <property type="component" value="Unassembled WGS sequence"/>
</dbReference>
<keyword evidence="2" id="KW-1185">Reference proteome</keyword>
<sequence>MRRNCIYSNLTPIRPEINLYELGITFCLSEDREYVDIIDKEEVVDGVRYVKVIYTTSHSSKNEVMTVNHMVTRKPGENVVRVDFDELVIPAEQYEQVDILRDKLKFITLALTSKGNDNGSGSSYNP</sequence>